<dbReference type="PANTHER" id="PTHR40074">
    <property type="entry name" value="O-ACETYLTRANSFERASE WECH"/>
    <property type="match status" value="1"/>
</dbReference>
<feature type="transmembrane region" description="Helical" evidence="7">
    <location>
        <begin position="292"/>
        <end position="314"/>
    </location>
</feature>
<evidence type="ECO:0000313" key="9">
    <source>
        <dbReference type="EMBL" id="SDU34542.1"/>
    </source>
</evidence>
<protein>
    <submittedName>
        <fullName evidence="9">Surface polysaccharide O-acyltransferase, integral membrane enzyme</fullName>
    </submittedName>
</protein>
<keyword evidence="9" id="KW-0808">Transferase</keyword>
<comment type="similarity">
    <text evidence="2">Belongs to the acyltransferase 3 family.</text>
</comment>
<keyword evidence="10" id="KW-1185">Reference proteome</keyword>
<keyword evidence="9" id="KW-0012">Acyltransferase</keyword>
<dbReference type="PANTHER" id="PTHR40074:SF2">
    <property type="entry name" value="O-ACETYLTRANSFERASE WECH"/>
    <property type="match status" value="1"/>
</dbReference>
<evidence type="ECO:0000256" key="2">
    <source>
        <dbReference type="ARBA" id="ARBA00007400"/>
    </source>
</evidence>
<evidence type="ECO:0000256" key="4">
    <source>
        <dbReference type="ARBA" id="ARBA00022692"/>
    </source>
</evidence>
<evidence type="ECO:0000256" key="3">
    <source>
        <dbReference type="ARBA" id="ARBA00022475"/>
    </source>
</evidence>
<feature type="transmembrane region" description="Helical" evidence="7">
    <location>
        <begin position="49"/>
        <end position="66"/>
    </location>
</feature>
<feature type="transmembrane region" description="Helical" evidence="7">
    <location>
        <begin position="19"/>
        <end position="37"/>
    </location>
</feature>
<accession>A0A1H2HRL2</accession>
<keyword evidence="5 7" id="KW-1133">Transmembrane helix</keyword>
<keyword evidence="3" id="KW-1003">Cell membrane</keyword>
<organism evidence="9 10">
    <name type="scientific">Pseudomonas pohangensis</name>
    <dbReference type="NCBI Taxonomy" id="364197"/>
    <lineage>
        <taxon>Bacteria</taxon>
        <taxon>Pseudomonadati</taxon>
        <taxon>Pseudomonadota</taxon>
        <taxon>Gammaproteobacteria</taxon>
        <taxon>Pseudomonadales</taxon>
        <taxon>Pseudomonadaceae</taxon>
        <taxon>Pseudomonas</taxon>
    </lineage>
</organism>
<dbReference type="GO" id="GO:0005886">
    <property type="term" value="C:plasma membrane"/>
    <property type="evidence" value="ECO:0007669"/>
    <property type="project" value="UniProtKB-SubCell"/>
</dbReference>
<feature type="transmembrane region" description="Helical" evidence="7">
    <location>
        <begin position="262"/>
        <end position="280"/>
    </location>
</feature>
<evidence type="ECO:0000256" key="1">
    <source>
        <dbReference type="ARBA" id="ARBA00004651"/>
    </source>
</evidence>
<dbReference type="Proteomes" id="UP000243232">
    <property type="component" value="Chromosome I"/>
</dbReference>
<comment type="subcellular location">
    <subcellularLocation>
        <location evidence="1">Cell membrane</location>
        <topology evidence="1">Multi-pass membrane protein</topology>
    </subcellularLocation>
</comment>
<gene>
    <name evidence="9" type="ORF">SAMN05216296_3216</name>
</gene>
<dbReference type="Pfam" id="PF01757">
    <property type="entry name" value="Acyl_transf_3"/>
    <property type="match status" value="1"/>
</dbReference>
<reference evidence="10" key="1">
    <citation type="submission" date="2016-10" db="EMBL/GenBank/DDBJ databases">
        <authorList>
            <person name="Varghese N."/>
            <person name="Submissions S."/>
        </authorList>
    </citation>
    <scope>NUCLEOTIDE SEQUENCE [LARGE SCALE GENOMIC DNA]</scope>
    <source>
        <strain evidence="10">DSM 17875</strain>
    </source>
</reference>
<feature type="transmembrane region" description="Helical" evidence="7">
    <location>
        <begin position="320"/>
        <end position="343"/>
    </location>
</feature>
<dbReference type="RefSeq" id="WP_090197654.1">
    <property type="nucleotide sequence ID" value="NZ_LT629785.1"/>
</dbReference>
<dbReference type="EMBL" id="LT629785">
    <property type="protein sequence ID" value="SDU34542.1"/>
    <property type="molecule type" value="Genomic_DNA"/>
</dbReference>
<name>A0A1H2HRL2_9PSED</name>
<feature type="transmembrane region" description="Helical" evidence="7">
    <location>
        <begin position="231"/>
        <end position="250"/>
    </location>
</feature>
<keyword evidence="4 7" id="KW-0812">Transmembrane</keyword>
<feature type="transmembrane region" description="Helical" evidence="7">
    <location>
        <begin position="139"/>
        <end position="160"/>
    </location>
</feature>
<feature type="transmembrane region" description="Helical" evidence="7">
    <location>
        <begin position="201"/>
        <end position="219"/>
    </location>
</feature>
<keyword evidence="6 7" id="KW-0472">Membrane</keyword>
<dbReference type="AlphaFoldDB" id="A0A1H2HRL2"/>
<dbReference type="InterPro" id="IPR002656">
    <property type="entry name" value="Acyl_transf_3_dom"/>
</dbReference>
<feature type="transmembrane region" description="Helical" evidence="7">
    <location>
        <begin position="87"/>
        <end position="105"/>
    </location>
</feature>
<dbReference type="OrthoDB" id="1072135at2"/>
<dbReference type="GO" id="GO:0009246">
    <property type="term" value="P:enterobacterial common antigen biosynthetic process"/>
    <property type="evidence" value="ECO:0007669"/>
    <property type="project" value="TreeGrafter"/>
</dbReference>
<evidence type="ECO:0000259" key="8">
    <source>
        <dbReference type="Pfam" id="PF01757"/>
    </source>
</evidence>
<feature type="transmembrane region" description="Helical" evidence="7">
    <location>
        <begin position="169"/>
        <end position="189"/>
    </location>
</feature>
<feature type="domain" description="Acyltransferase 3" evidence="8">
    <location>
        <begin position="10"/>
        <end position="341"/>
    </location>
</feature>
<evidence type="ECO:0000256" key="6">
    <source>
        <dbReference type="ARBA" id="ARBA00023136"/>
    </source>
</evidence>
<evidence type="ECO:0000256" key="5">
    <source>
        <dbReference type="ARBA" id="ARBA00022989"/>
    </source>
</evidence>
<proteinExistence type="inferred from homology"/>
<evidence type="ECO:0000256" key="7">
    <source>
        <dbReference type="SAM" id="Phobius"/>
    </source>
</evidence>
<dbReference type="STRING" id="364197.SAMN05216296_3216"/>
<evidence type="ECO:0000313" key="10">
    <source>
        <dbReference type="Proteomes" id="UP000243232"/>
    </source>
</evidence>
<sequence length="353" mass="39632">MDKAAVNTRNYGIDRLRTVAIFSIITLHCFPFFHANIPYAELISSAINQAARFAVPCFFVLSGYLYSRVLNTPNPVVGMARFCAKLLALYFLYSVIYLLPYNIWLNTVESPSGTMDSSRFWFYIWTQNYENFLFGGYKYHLWFLPALAIAAFICTTVAWIERLVGQRMGIFQISVGCALFIAGVIGGAYKNSIIGFDFEFYTRNGPFFSTLFFASGIYISTLRGDSNVFRISLWLIAFGATSHFLEVYFLTSSKTITSLPDYVFGTYFFGVGAALLAIRSGTDRDSDLLSRLGAYGLGIYALHPFIIDMLTPAFRAGSQVVAWQVIAPFVVFSLTAILVVTLARSRFLRPILK</sequence>
<dbReference type="GO" id="GO:0016413">
    <property type="term" value="F:O-acetyltransferase activity"/>
    <property type="evidence" value="ECO:0007669"/>
    <property type="project" value="TreeGrafter"/>
</dbReference>